<dbReference type="Proteomes" id="UP001374599">
    <property type="component" value="Unassembled WGS sequence"/>
</dbReference>
<evidence type="ECO:0000313" key="1">
    <source>
        <dbReference type="EMBL" id="GMQ64931.1"/>
    </source>
</evidence>
<keyword evidence="2" id="KW-1185">Reference proteome</keyword>
<organism evidence="1 2">
    <name type="scientific">Vallitalea maricola</name>
    <dbReference type="NCBI Taxonomy" id="3074433"/>
    <lineage>
        <taxon>Bacteria</taxon>
        <taxon>Bacillati</taxon>
        <taxon>Bacillota</taxon>
        <taxon>Clostridia</taxon>
        <taxon>Lachnospirales</taxon>
        <taxon>Vallitaleaceae</taxon>
        <taxon>Vallitalea</taxon>
    </lineage>
</organism>
<gene>
    <name evidence="1" type="ORF">AN2V17_41710</name>
</gene>
<reference evidence="1" key="1">
    <citation type="submission" date="2023-09" db="EMBL/GenBank/DDBJ databases">
        <title>Vallitalea sediminicola and Vallitalea maricola sp. nov., anaerobic bacteria isolated from marine sediment.</title>
        <authorList>
            <person name="Hirano S."/>
            <person name="Maeda A."/>
            <person name="Terahara T."/>
            <person name="Mori K."/>
            <person name="Hamada M."/>
            <person name="Matsumoto R."/>
            <person name="Kobayashi T."/>
        </authorList>
    </citation>
    <scope>NUCLEOTIDE SEQUENCE</scope>
    <source>
        <strain evidence="1">AN17-2</strain>
    </source>
</reference>
<sequence length="187" mass="22178">MKKIRCLICGMIINDKNYNMNDSTFIDKNEVDDIVRCPFCGVTKEYLSDDEEYINFNSDDLEDKTRKVLDMGMKLEMFNGDFYEEASKQAKDEKLKKMFKDLSNIEMMHARVHKNFGGFNTFPSLKKIDYKKHNTDELLLIEANKREKHAIEFYERYFSKVPDSIKKIFKALSDVEKEHITIIRQID</sequence>
<name>A0ACB5UPQ0_9FIRM</name>
<protein>
    <submittedName>
        <fullName evidence="1">Ferritin family protein</fullName>
    </submittedName>
</protein>
<accession>A0ACB5UPQ0</accession>
<evidence type="ECO:0000313" key="2">
    <source>
        <dbReference type="Proteomes" id="UP001374599"/>
    </source>
</evidence>
<dbReference type="EMBL" id="BTPU01000087">
    <property type="protein sequence ID" value="GMQ64931.1"/>
    <property type="molecule type" value="Genomic_DNA"/>
</dbReference>
<proteinExistence type="predicted"/>
<comment type="caution">
    <text evidence="1">The sequence shown here is derived from an EMBL/GenBank/DDBJ whole genome shotgun (WGS) entry which is preliminary data.</text>
</comment>